<name>A0A5M9WWX3_PAEAM</name>
<dbReference type="InterPro" id="IPR050991">
    <property type="entry name" value="ECM_Regulatory_Proteins"/>
</dbReference>
<dbReference type="RefSeq" id="WP_123065890.1">
    <property type="nucleotide sequence ID" value="NZ_RIAS01000012.1"/>
</dbReference>
<reference evidence="5 6" key="1">
    <citation type="journal article" date="2019" name="J. Ind. Microbiol. Biotechnol.">
        <title>Paenibacillus amylolyticus 27C64 has a diverse set of carbohydrate-active enzymes and complete pectin deconstruction system.</title>
        <authorList>
            <person name="Keggi C."/>
            <person name="Doran-Peterson J."/>
        </authorList>
    </citation>
    <scope>NUCLEOTIDE SEQUENCE [LARGE SCALE GENOMIC DNA]</scope>
    <source>
        <strain evidence="5 6">27C64</strain>
    </source>
</reference>
<dbReference type="InterPro" id="IPR003961">
    <property type="entry name" value="FN3_dom"/>
</dbReference>
<dbReference type="OrthoDB" id="2541479at2"/>
<dbReference type="SMART" id="SM00060">
    <property type="entry name" value="FN3"/>
    <property type="match status" value="4"/>
</dbReference>
<comment type="caution">
    <text evidence="5">The sequence shown here is derived from an EMBL/GenBank/DDBJ whole genome shotgun (WGS) entry which is preliminary data.</text>
</comment>
<evidence type="ECO:0000259" key="3">
    <source>
        <dbReference type="PROSITE" id="PS50853"/>
    </source>
</evidence>
<dbReference type="PROSITE" id="PS51272">
    <property type="entry name" value="SLH"/>
    <property type="match status" value="3"/>
</dbReference>
<dbReference type="InterPro" id="IPR036116">
    <property type="entry name" value="FN3_sf"/>
</dbReference>
<accession>A0A5M9WWX3</accession>
<evidence type="ECO:0000313" key="6">
    <source>
        <dbReference type="Proteomes" id="UP000323664"/>
    </source>
</evidence>
<dbReference type="Proteomes" id="UP000323664">
    <property type="component" value="Unassembled WGS sequence"/>
</dbReference>
<evidence type="ECO:0000313" key="5">
    <source>
        <dbReference type="EMBL" id="KAA8786160.1"/>
    </source>
</evidence>
<dbReference type="InterPro" id="IPR013783">
    <property type="entry name" value="Ig-like_fold"/>
</dbReference>
<dbReference type="Pfam" id="PF00395">
    <property type="entry name" value="SLH"/>
    <property type="match status" value="3"/>
</dbReference>
<feature type="domain" description="Fibronectin type-III" evidence="3">
    <location>
        <begin position="750"/>
        <end position="842"/>
    </location>
</feature>
<dbReference type="PANTHER" id="PTHR46708:SF2">
    <property type="entry name" value="FIBRONECTIN TYPE-III DOMAIN-CONTAINING PROTEIN"/>
    <property type="match status" value="1"/>
</dbReference>
<dbReference type="Gene3D" id="2.60.40.10">
    <property type="entry name" value="Immunoglobulins"/>
    <property type="match status" value="4"/>
</dbReference>
<dbReference type="Pfam" id="PF00041">
    <property type="entry name" value="fn3"/>
    <property type="match status" value="2"/>
</dbReference>
<evidence type="ECO:0000256" key="1">
    <source>
        <dbReference type="ARBA" id="ARBA00022737"/>
    </source>
</evidence>
<feature type="compositionally biased region" description="Low complexity" evidence="2">
    <location>
        <begin position="939"/>
        <end position="967"/>
    </location>
</feature>
<dbReference type="InterPro" id="IPR001119">
    <property type="entry name" value="SLH_dom"/>
</dbReference>
<feature type="domain" description="SLH" evidence="4">
    <location>
        <begin position="1254"/>
        <end position="1317"/>
    </location>
</feature>
<sequence length="1384" mass="144781">MKKATAEEIGLQRHLSHPTKNAKSYLNKVFSSFMAIVLFVSLHSFPVSAASGITSNSYPEFNGIPSAVAKGSNGDMYIAYPEMGAVQGGQGIRDFKIYKWTSVSNSFSLETSINAVVGLDQLNDYYRELKMAVDSTGMLHVAFLKTGSINSGGWYSYSKGVYYGTYNTNSSSWSSGFTGIETQSLPTQPVTVVHDYYNSLELQVKPSGGVNVAYTKYKNGASPNHQIKVQTGSNANTIWSETVINLPKAGIIRSILSDENGNTNVIYTTEATSGVNIYVSSAPYSSSTELINGDSNYYSYYGAALDSSSHIHILYSDYGYGGIGIVSDTGSGGSWETTMIDNVDFVIAGITAQPVGQLVIDANDNMFIIAASIDLNDFTPTSLYYYGKFAGSNTWSKGLIDISELNNLRGKNLDVLYPFAPSTGNLMLQYFDGTNMEAGYVSGKQTDFFASSGSSNDAALTSVLGQTLTAGSEAGTIATPKTASITVANGESTVSGGDIVKHDAGATVTFYGTDSTFVTPDVGSVNLTSGSGTDVYIKVVAADNTTLYYKISINRMAPISNFANTAKTSTTGSFSWTAASGATGIVIEQSPAGTNTWTTAQTSGTLVANATSATVTGLNPATSYDFRLVVTGGTNAGTSNVVSNITTDNAPSVPLTDFANTAKTSTTASFSWTAASGATGIVIEQSLAGTNTWTTSSTSGALASNATSATVTGLNPATSYDFRLVVTGGTNAGTSILVSNVTTDTAPSVPLTDFGNTAKTSTTASFSWTAVSGATGIVIEQSPVGANTWTTASTNVTLASNATSATVTGLNPATSYDFRLVVTGGTNAGTSNVVSNITTDNAPSVPLTDFANTAKTSTTASFSWTAASGATGIVIEQSLAGTNTWTTSSTSGALAANATSATVTGLNPATSYDFRLVVTGGTNAGTSNVVSNITTDNAPTVPNIPNVPSSPTSPVISGSGSSAPSSGTTGVDILVNGKVESAGTATASQRNNQSVTTISVDQNKLDNKLASEGSGAVVTLPVNTKSDIVIGELNGQMIKNLESYSATLEIRTARATYTLPAQQININALSAQLGKELNLQDIKVRIEIAAPITDMMQVVDQAAGKNGLTLVAPPTDFKISATYGSTAIDVSKFNAYVERSVALPNGIDPNKITTGLVVEPDGSVRHVPTKVIFKEGMYYARINSLTNSTYTVVWHPLEFSDVAKHWAKKAVNDMGSRMIVNGTGNEQFSPDQDITRAEFAASIVRGLGLKLENETTPFSDVKSSDWYSSVISTAYAYELLDGYPDGTFRPMDKITREQAMVILSKAMILTRLKEKQPVQSTDGILQSFQDASSVSHWAQSSVMESVQAGIISGRSATALVPKAYITRAEVATIIQKLLQKSELI</sequence>
<proteinExistence type="predicted"/>
<protein>
    <submittedName>
        <fullName evidence="5">Uncharacterized protein</fullName>
    </submittedName>
</protein>
<gene>
    <name evidence="5" type="ORF">EC604_20170</name>
</gene>
<feature type="domain" description="Fibronectin type-III" evidence="3">
    <location>
        <begin position="846"/>
        <end position="938"/>
    </location>
</feature>
<dbReference type="EMBL" id="RIAS01000012">
    <property type="protein sequence ID" value="KAA8786160.1"/>
    <property type="molecule type" value="Genomic_DNA"/>
</dbReference>
<dbReference type="PANTHER" id="PTHR46708">
    <property type="entry name" value="TENASCIN"/>
    <property type="match status" value="1"/>
</dbReference>
<feature type="domain" description="Fibronectin type-III" evidence="3">
    <location>
        <begin position="654"/>
        <end position="748"/>
    </location>
</feature>
<evidence type="ECO:0000259" key="4">
    <source>
        <dbReference type="PROSITE" id="PS51272"/>
    </source>
</evidence>
<keyword evidence="1" id="KW-0677">Repeat</keyword>
<feature type="domain" description="SLH" evidence="4">
    <location>
        <begin position="1194"/>
        <end position="1253"/>
    </location>
</feature>
<dbReference type="PROSITE" id="PS50853">
    <property type="entry name" value="FN3"/>
    <property type="match status" value="4"/>
</dbReference>
<feature type="domain" description="Fibronectin type-III" evidence="3">
    <location>
        <begin position="558"/>
        <end position="650"/>
    </location>
</feature>
<dbReference type="SUPFAM" id="SSF49265">
    <property type="entry name" value="Fibronectin type III"/>
    <property type="match status" value="3"/>
</dbReference>
<dbReference type="CDD" id="cd00063">
    <property type="entry name" value="FN3"/>
    <property type="match status" value="3"/>
</dbReference>
<organism evidence="5 6">
    <name type="scientific">Paenibacillus amylolyticus</name>
    <dbReference type="NCBI Taxonomy" id="1451"/>
    <lineage>
        <taxon>Bacteria</taxon>
        <taxon>Bacillati</taxon>
        <taxon>Bacillota</taxon>
        <taxon>Bacilli</taxon>
        <taxon>Bacillales</taxon>
        <taxon>Paenibacillaceae</taxon>
        <taxon>Paenibacillus</taxon>
    </lineage>
</organism>
<feature type="domain" description="SLH" evidence="4">
    <location>
        <begin position="1325"/>
        <end position="1384"/>
    </location>
</feature>
<feature type="region of interest" description="Disordered" evidence="2">
    <location>
        <begin position="936"/>
        <end position="967"/>
    </location>
</feature>
<evidence type="ECO:0000256" key="2">
    <source>
        <dbReference type="SAM" id="MobiDB-lite"/>
    </source>
</evidence>